<evidence type="ECO:0000313" key="2">
    <source>
        <dbReference type="Proteomes" id="UP001596915"/>
    </source>
</evidence>
<dbReference type="InterPro" id="IPR036388">
    <property type="entry name" value="WH-like_DNA-bd_sf"/>
</dbReference>
<organism evidence="1 2">
    <name type="scientific">Streptomyces sanglieri</name>
    <dbReference type="NCBI Taxonomy" id="193460"/>
    <lineage>
        <taxon>Bacteria</taxon>
        <taxon>Bacillati</taxon>
        <taxon>Actinomycetota</taxon>
        <taxon>Actinomycetes</taxon>
        <taxon>Kitasatosporales</taxon>
        <taxon>Streptomycetaceae</taxon>
        <taxon>Streptomyces</taxon>
    </lineage>
</organism>
<evidence type="ECO:0000313" key="1">
    <source>
        <dbReference type="EMBL" id="MFD0622363.1"/>
    </source>
</evidence>
<reference evidence="2" key="1">
    <citation type="journal article" date="2019" name="Int. J. Syst. Evol. Microbiol.">
        <title>The Global Catalogue of Microorganisms (GCM) 10K type strain sequencing project: providing services to taxonomists for standard genome sequencing and annotation.</title>
        <authorList>
            <consortium name="The Broad Institute Genomics Platform"/>
            <consortium name="The Broad Institute Genome Sequencing Center for Infectious Disease"/>
            <person name="Wu L."/>
            <person name="Ma J."/>
        </authorList>
    </citation>
    <scope>NUCLEOTIDE SEQUENCE [LARGE SCALE GENOMIC DNA]</scope>
    <source>
        <strain evidence="2">JCM 12607</strain>
    </source>
</reference>
<accession>A0ABW2WN83</accession>
<protein>
    <submittedName>
        <fullName evidence="1">Uncharacterized protein</fullName>
    </submittedName>
</protein>
<dbReference type="Gene3D" id="1.10.10.10">
    <property type="entry name" value="Winged helix-like DNA-binding domain superfamily/Winged helix DNA-binding domain"/>
    <property type="match status" value="1"/>
</dbReference>
<dbReference type="Proteomes" id="UP001596915">
    <property type="component" value="Unassembled WGS sequence"/>
</dbReference>
<comment type="caution">
    <text evidence="1">The sequence shown here is derived from an EMBL/GenBank/DDBJ whole genome shotgun (WGS) entry which is preliminary data.</text>
</comment>
<sequence>MSTEDEINEINEIVAAELTGDRAARLRRDAARIEELAYHRFEGRDYKVFEDELYREVQPIVLGMIRKGSLARLALRHSERQGRKFFVHPDDLLLLKSSSEARDTVMVDMVMEALRKLQRDLKRECGWRVDYSGPRGASCLASYFITLCVWVFRRAYVKWAQDRVKWARLHAVYDFTEGAANEVGIGRLLGATDYVVDSEVFGTDLEEILDEQAPETQAVVRLTVMGFKGLETADKLHITHGTVRNRLTRFRTALYEAAGDGRIWIPGELHTRKAPRQAGRVAA</sequence>
<keyword evidence="2" id="KW-1185">Reference proteome</keyword>
<name>A0ABW2WN83_9ACTN</name>
<dbReference type="EMBL" id="JBHTGL010000005">
    <property type="protein sequence ID" value="MFD0622363.1"/>
    <property type="molecule type" value="Genomic_DNA"/>
</dbReference>
<gene>
    <name evidence="1" type="ORF">ACFQ2K_05505</name>
</gene>
<proteinExistence type="predicted"/>